<sequence>MSQSLDSGSPTDAPYRPSQLKLTREEQLLHERIDFSRLPKHIAIIMDGNGRWAKSRNFSRIKGHKAAIPSVRQTVEGCVDLGIQHLTLYAFSTENWKRPAEETGTLMALLRQFLRVELKTVRKHNLRVNVIGALHELSPGIQRDIETVFRDCRDHQGMCFNIAVNYSGRNDILAAFQAAVADGVDPADLNEARFHNYLSTSGQPDPDLVIRTSGEMRISNFLLWQIAYSEIYVTPTLWPDFGRADLYRAVLEYQTRHRRFGGI</sequence>
<dbReference type="SUPFAM" id="SSF64005">
    <property type="entry name" value="Undecaprenyl diphosphate synthase"/>
    <property type="match status" value="1"/>
</dbReference>
<dbReference type="PROSITE" id="PS01066">
    <property type="entry name" value="UPP_SYNTHASE"/>
    <property type="match status" value="1"/>
</dbReference>
<gene>
    <name evidence="3" type="primary">uppS</name>
    <name evidence="3" type="ORF">J3U88_27060</name>
</gene>
<dbReference type="InterPro" id="IPR001441">
    <property type="entry name" value="UPP_synth-like"/>
</dbReference>
<comment type="subunit">
    <text evidence="2">Homodimer.</text>
</comment>
<dbReference type="HAMAP" id="MF_01139">
    <property type="entry name" value="ISPT"/>
    <property type="match status" value="1"/>
</dbReference>
<dbReference type="FunFam" id="3.40.1180.10:FF:000001">
    <property type="entry name" value="(2E,6E)-farnesyl-diphosphate-specific ditrans,polycis-undecaprenyl-diphosphate synthase"/>
    <property type="match status" value="1"/>
</dbReference>
<feature type="binding site" evidence="2">
    <location>
        <position position="52"/>
    </location>
    <ligand>
        <name>substrate</name>
    </ligand>
</feature>
<dbReference type="Proteomes" id="UP000664417">
    <property type="component" value="Unassembled WGS sequence"/>
</dbReference>
<evidence type="ECO:0000313" key="3">
    <source>
        <dbReference type="EMBL" id="MBO1322163.1"/>
    </source>
</evidence>
<evidence type="ECO:0000256" key="2">
    <source>
        <dbReference type="HAMAP-Rule" id="MF_01139"/>
    </source>
</evidence>
<dbReference type="PANTHER" id="PTHR10291">
    <property type="entry name" value="DEHYDRODOLICHYL DIPHOSPHATE SYNTHASE FAMILY MEMBER"/>
    <property type="match status" value="1"/>
</dbReference>
<name>A0A8J7QPB4_9BACT</name>
<dbReference type="InterPro" id="IPR036424">
    <property type="entry name" value="UPP_synth-like_sf"/>
</dbReference>
<dbReference type="GO" id="GO:0000287">
    <property type="term" value="F:magnesium ion binding"/>
    <property type="evidence" value="ECO:0007669"/>
    <property type="project" value="UniProtKB-UniRule"/>
</dbReference>
<dbReference type="RefSeq" id="WP_207862136.1">
    <property type="nucleotide sequence ID" value="NZ_JAFREP010000032.1"/>
</dbReference>
<feature type="binding site" evidence="2">
    <location>
        <position position="98"/>
    </location>
    <ligand>
        <name>substrate</name>
    </ligand>
</feature>
<keyword evidence="1 2" id="KW-0808">Transferase</keyword>
<evidence type="ECO:0000313" key="4">
    <source>
        <dbReference type="Proteomes" id="UP000664417"/>
    </source>
</evidence>
<dbReference type="EC" id="2.5.1.-" evidence="2"/>
<comment type="similarity">
    <text evidence="2">Belongs to the UPP synthase family.</text>
</comment>
<comment type="function">
    <text evidence="2">Catalyzes the condensation of isopentenyl diphosphate (IPP) with allylic pyrophosphates generating different type of terpenoids.</text>
</comment>
<dbReference type="Pfam" id="PF01255">
    <property type="entry name" value="Prenyltransf"/>
    <property type="match status" value="1"/>
</dbReference>
<feature type="binding site" evidence="2">
    <location>
        <begin position="217"/>
        <end position="219"/>
    </location>
    <ligand>
        <name>substrate</name>
    </ligand>
</feature>
<keyword evidence="4" id="KW-1185">Reference proteome</keyword>
<dbReference type="GO" id="GO:0016094">
    <property type="term" value="P:polyprenol biosynthetic process"/>
    <property type="evidence" value="ECO:0007669"/>
    <property type="project" value="TreeGrafter"/>
</dbReference>
<comment type="caution">
    <text evidence="3">The sequence shown here is derived from an EMBL/GenBank/DDBJ whole genome shotgun (WGS) entry which is preliminary data.</text>
</comment>
<dbReference type="PANTHER" id="PTHR10291:SF0">
    <property type="entry name" value="DEHYDRODOLICHYL DIPHOSPHATE SYNTHASE 2"/>
    <property type="match status" value="1"/>
</dbReference>
<comment type="cofactor">
    <cofactor evidence="2">
        <name>Mg(2+)</name>
        <dbReference type="ChEBI" id="CHEBI:18420"/>
    </cofactor>
    <text evidence="2">Binds 2 magnesium ions per subunit.</text>
</comment>
<organism evidence="3 4">
    <name type="scientific">Acanthopleuribacter pedis</name>
    <dbReference type="NCBI Taxonomy" id="442870"/>
    <lineage>
        <taxon>Bacteria</taxon>
        <taxon>Pseudomonadati</taxon>
        <taxon>Acidobacteriota</taxon>
        <taxon>Holophagae</taxon>
        <taxon>Acanthopleuribacterales</taxon>
        <taxon>Acanthopleuribacteraceae</taxon>
        <taxon>Acanthopleuribacter</taxon>
    </lineage>
</organism>
<keyword evidence="2" id="KW-0479">Metal-binding</keyword>
<accession>A0A8J7QPB4</accession>
<feature type="binding site" evidence="2">
    <location>
        <position position="230"/>
    </location>
    <ligand>
        <name>Mg(2+)</name>
        <dbReference type="ChEBI" id="CHEBI:18420"/>
    </ligand>
</feature>
<dbReference type="GO" id="GO:0045547">
    <property type="term" value="F:ditrans,polycis-polyprenyl diphosphate synthase [(2E,6E)-farnesyl diphosphate specific] activity"/>
    <property type="evidence" value="ECO:0007669"/>
    <property type="project" value="TreeGrafter"/>
</dbReference>
<feature type="binding site" evidence="2">
    <location>
        <position position="96"/>
    </location>
    <ligand>
        <name>substrate</name>
    </ligand>
</feature>
<proteinExistence type="inferred from homology"/>
<feature type="binding site" evidence="2">
    <location>
        <begin position="48"/>
        <end position="51"/>
    </location>
    <ligand>
        <name>substrate</name>
    </ligand>
</feature>
<feature type="binding site" evidence="2">
    <location>
        <position position="211"/>
    </location>
    <ligand>
        <name>substrate</name>
    </ligand>
</feature>
<feature type="binding site" evidence="2">
    <location>
        <begin position="92"/>
        <end position="94"/>
    </location>
    <ligand>
        <name>substrate</name>
    </ligand>
</feature>
<feature type="binding site" evidence="2">
    <location>
        <position position="47"/>
    </location>
    <ligand>
        <name>Mg(2+)</name>
        <dbReference type="ChEBI" id="CHEBI:18420"/>
    </ligand>
</feature>
<keyword evidence="2" id="KW-0460">Magnesium</keyword>
<dbReference type="Gene3D" id="3.40.1180.10">
    <property type="entry name" value="Decaprenyl diphosphate synthase-like"/>
    <property type="match status" value="1"/>
</dbReference>
<feature type="binding site" evidence="2">
    <location>
        <position position="60"/>
    </location>
    <ligand>
        <name>substrate</name>
    </ligand>
</feature>
<dbReference type="AlphaFoldDB" id="A0A8J7QPB4"/>
<dbReference type="InterPro" id="IPR018520">
    <property type="entry name" value="UPP_synth-like_CS"/>
</dbReference>
<reference evidence="3" key="1">
    <citation type="submission" date="2021-03" db="EMBL/GenBank/DDBJ databases">
        <authorList>
            <person name="Wang G."/>
        </authorList>
    </citation>
    <scope>NUCLEOTIDE SEQUENCE</scope>
    <source>
        <strain evidence="3">KCTC 12899</strain>
    </source>
</reference>
<dbReference type="NCBIfam" id="TIGR00055">
    <property type="entry name" value="uppS"/>
    <property type="match status" value="1"/>
</dbReference>
<feature type="active site" evidence="2">
    <location>
        <position position="47"/>
    </location>
</feature>
<dbReference type="CDD" id="cd00475">
    <property type="entry name" value="Cis_IPPS"/>
    <property type="match status" value="1"/>
</dbReference>
<protein>
    <recommendedName>
        <fullName evidence="2">Isoprenyl transferase</fullName>
        <ecNumber evidence="2">2.5.1.-</ecNumber>
    </recommendedName>
</protein>
<feature type="binding site" evidence="2">
    <location>
        <position position="64"/>
    </location>
    <ligand>
        <name>substrate</name>
    </ligand>
</feature>
<evidence type="ECO:0000256" key="1">
    <source>
        <dbReference type="ARBA" id="ARBA00022679"/>
    </source>
</evidence>
<dbReference type="EMBL" id="JAFREP010000032">
    <property type="protein sequence ID" value="MBO1322163.1"/>
    <property type="molecule type" value="Genomic_DNA"/>
</dbReference>
<feature type="active site" description="Proton acceptor" evidence="2">
    <location>
        <position position="95"/>
    </location>
</feature>